<dbReference type="InterPro" id="IPR050463">
    <property type="entry name" value="Gfo/Idh/MocA_oxidrdct_glycsds"/>
</dbReference>
<protein>
    <submittedName>
        <fullName evidence="3">Gfo/Idh/MocA family oxidoreductase</fullName>
    </submittedName>
</protein>
<organism evidence="3 4">
    <name type="scientific">Leucobacter iarius</name>
    <dbReference type="NCBI Taxonomy" id="333963"/>
    <lineage>
        <taxon>Bacteria</taxon>
        <taxon>Bacillati</taxon>
        <taxon>Actinomycetota</taxon>
        <taxon>Actinomycetes</taxon>
        <taxon>Micrococcales</taxon>
        <taxon>Microbacteriaceae</taxon>
        <taxon>Leucobacter</taxon>
    </lineage>
</organism>
<evidence type="ECO:0000313" key="3">
    <source>
        <dbReference type="EMBL" id="GAA1784698.1"/>
    </source>
</evidence>
<dbReference type="EMBL" id="BAAAOB010000001">
    <property type="protein sequence ID" value="GAA1784698.1"/>
    <property type="molecule type" value="Genomic_DNA"/>
</dbReference>
<evidence type="ECO:0000256" key="1">
    <source>
        <dbReference type="ARBA" id="ARBA00023002"/>
    </source>
</evidence>
<comment type="caution">
    <text evidence="3">The sequence shown here is derived from an EMBL/GenBank/DDBJ whole genome shotgun (WGS) entry which is preliminary data.</text>
</comment>
<evidence type="ECO:0000313" key="4">
    <source>
        <dbReference type="Proteomes" id="UP001500851"/>
    </source>
</evidence>
<name>A0ABP4XJ97_9MICO</name>
<dbReference type="Pfam" id="PF01408">
    <property type="entry name" value="GFO_IDH_MocA"/>
    <property type="match status" value="1"/>
</dbReference>
<evidence type="ECO:0000259" key="2">
    <source>
        <dbReference type="Pfam" id="PF01408"/>
    </source>
</evidence>
<sequence length="374" mass="39649">MSAASSPLSIAVIGAGTISQSVHLTSLRRAGFDVRIVCDLSPSRAAEVAASIGARAVSDPAEAFASDVDAVLIATPGTHAKLAADAIRAGKHVLAEKPLAFTVREVEELEALAAEHGVVTQVGYMKMFDPLLETAADEYAALEGVRLVRVTVMHPADEPQISHLRMEPAPRDADPAAIAEAVASDAARAEEALPGADASLRAYYANVLNGSVIHELSLMRAMGIPFPDRWTAEVVTPLDGDAPASLLATGLAGETAVVLSWNWLPDYPEYDEELTVLASNGRLEFHLAKPYLVEERSRLVSRRHTGERREDTEYRAGHETGFLRQLDAFAAAIREGAPNPAGLAGAKDDISQLQLIAQAIAAASGARIEIETGR</sequence>
<keyword evidence="1" id="KW-0560">Oxidoreductase</keyword>
<dbReference type="RefSeq" id="WP_344030527.1">
    <property type="nucleotide sequence ID" value="NZ_BAAAOB010000001.1"/>
</dbReference>
<dbReference type="PANTHER" id="PTHR43818:SF11">
    <property type="entry name" value="BCDNA.GH03377"/>
    <property type="match status" value="1"/>
</dbReference>
<dbReference type="Proteomes" id="UP001500851">
    <property type="component" value="Unassembled WGS sequence"/>
</dbReference>
<dbReference type="SUPFAM" id="SSF51735">
    <property type="entry name" value="NAD(P)-binding Rossmann-fold domains"/>
    <property type="match status" value="1"/>
</dbReference>
<reference evidence="4" key="1">
    <citation type="journal article" date="2019" name="Int. J. Syst. Evol. Microbiol.">
        <title>The Global Catalogue of Microorganisms (GCM) 10K type strain sequencing project: providing services to taxonomists for standard genome sequencing and annotation.</title>
        <authorList>
            <consortium name="The Broad Institute Genomics Platform"/>
            <consortium name="The Broad Institute Genome Sequencing Center for Infectious Disease"/>
            <person name="Wu L."/>
            <person name="Ma J."/>
        </authorList>
    </citation>
    <scope>NUCLEOTIDE SEQUENCE [LARGE SCALE GENOMIC DNA]</scope>
    <source>
        <strain evidence="4">JCM 14736</strain>
    </source>
</reference>
<dbReference type="PANTHER" id="PTHR43818">
    <property type="entry name" value="BCDNA.GH03377"/>
    <property type="match status" value="1"/>
</dbReference>
<feature type="domain" description="Gfo/Idh/MocA-like oxidoreductase N-terminal" evidence="2">
    <location>
        <begin position="9"/>
        <end position="124"/>
    </location>
</feature>
<dbReference type="InterPro" id="IPR036291">
    <property type="entry name" value="NAD(P)-bd_dom_sf"/>
</dbReference>
<dbReference type="Gene3D" id="3.30.360.10">
    <property type="entry name" value="Dihydrodipicolinate Reductase, domain 2"/>
    <property type="match status" value="1"/>
</dbReference>
<dbReference type="InterPro" id="IPR000683">
    <property type="entry name" value="Gfo/Idh/MocA-like_OxRdtase_N"/>
</dbReference>
<keyword evidence="4" id="KW-1185">Reference proteome</keyword>
<dbReference type="Gene3D" id="3.40.50.720">
    <property type="entry name" value="NAD(P)-binding Rossmann-like Domain"/>
    <property type="match status" value="1"/>
</dbReference>
<gene>
    <name evidence="3" type="ORF">GCM10009768_11960</name>
</gene>
<proteinExistence type="predicted"/>
<accession>A0ABP4XJ97</accession>